<feature type="transmembrane region" description="Helical" evidence="6">
    <location>
        <begin position="6"/>
        <end position="29"/>
    </location>
</feature>
<keyword evidence="5 6" id="KW-0472">Membrane</keyword>
<proteinExistence type="predicted"/>
<protein>
    <submittedName>
        <fullName evidence="7">Leucine export protein LeuE</fullName>
    </submittedName>
</protein>
<dbReference type="RefSeq" id="WP_010039077.1">
    <property type="nucleotide sequence ID" value="NZ_LT962942.1"/>
</dbReference>
<gene>
    <name evidence="7" type="ORF">SCNRRL3882_1571</name>
</gene>
<evidence type="ECO:0000256" key="6">
    <source>
        <dbReference type="SAM" id="Phobius"/>
    </source>
</evidence>
<evidence type="ECO:0000256" key="4">
    <source>
        <dbReference type="ARBA" id="ARBA00022989"/>
    </source>
</evidence>
<evidence type="ECO:0000256" key="1">
    <source>
        <dbReference type="ARBA" id="ARBA00004651"/>
    </source>
</evidence>
<keyword evidence="8" id="KW-1185">Reference proteome</keyword>
<dbReference type="InterPro" id="IPR001123">
    <property type="entry name" value="LeuE-type"/>
</dbReference>
<keyword evidence="3 6" id="KW-0812">Transmembrane</keyword>
<name>A0A2N9B430_STRCX</name>
<feature type="transmembrane region" description="Helical" evidence="6">
    <location>
        <begin position="69"/>
        <end position="88"/>
    </location>
</feature>
<comment type="subcellular location">
    <subcellularLocation>
        <location evidence="1">Cell membrane</location>
        <topology evidence="1">Multi-pass membrane protein</topology>
    </subcellularLocation>
</comment>
<evidence type="ECO:0000313" key="7">
    <source>
        <dbReference type="EMBL" id="SOR78103.1"/>
    </source>
</evidence>
<feature type="transmembrane region" description="Helical" evidence="6">
    <location>
        <begin position="151"/>
        <end position="176"/>
    </location>
</feature>
<evidence type="ECO:0000313" key="8">
    <source>
        <dbReference type="Proteomes" id="UP000235464"/>
    </source>
</evidence>
<sequence>MSVIPAWSAGLGLGFLVALPLGPIGLLCVRSVLRNGFLCGFAIGLGAAAIDVLYAGLGLAGVGKLLDISVLRTALGLAGAVVMAYLGFRSVRSAFRARSAVVDTEGETVQPWEAFRTALTATAANPATIGYWAAAFAAATAANVTDTLADSLAMLVGVGSGTLLWFTTLSAGAMLFRRWFTSRMLQGVDLLAGVGVIFFGGVLAYQAIG</sequence>
<dbReference type="EMBL" id="LT963352">
    <property type="protein sequence ID" value="SOR78103.1"/>
    <property type="molecule type" value="Genomic_DNA"/>
</dbReference>
<accession>A0A2N9B430</accession>
<dbReference type="OrthoDB" id="5244789at2"/>
<dbReference type="GO" id="GO:0005886">
    <property type="term" value="C:plasma membrane"/>
    <property type="evidence" value="ECO:0007669"/>
    <property type="project" value="UniProtKB-SubCell"/>
</dbReference>
<dbReference type="Proteomes" id="UP000235464">
    <property type="component" value="Chromosome I"/>
</dbReference>
<dbReference type="AlphaFoldDB" id="A0A2N9B430"/>
<reference evidence="8" key="1">
    <citation type="submission" date="2017-11" db="EMBL/GenBank/DDBJ databases">
        <authorList>
            <person name="Wibberg D."/>
        </authorList>
    </citation>
    <scope>NUCLEOTIDE SEQUENCE [LARGE SCALE GENOMIC DNA]</scope>
</reference>
<dbReference type="PANTHER" id="PTHR30086:SF20">
    <property type="entry name" value="ARGININE EXPORTER PROTEIN ARGO-RELATED"/>
    <property type="match status" value="1"/>
</dbReference>
<evidence type="ECO:0000256" key="3">
    <source>
        <dbReference type="ARBA" id="ARBA00022692"/>
    </source>
</evidence>
<feature type="transmembrane region" description="Helical" evidence="6">
    <location>
        <begin position="36"/>
        <end position="57"/>
    </location>
</feature>
<keyword evidence="2" id="KW-1003">Cell membrane</keyword>
<feature type="transmembrane region" description="Helical" evidence="6">
    <location>
        <begin position="188"/>
        <end position="208"/>
    </location>
</feature>
<feature type="transmembrane region" description="Helical" evidence="6">
    <location>
        <begin position="129"/>
        <end position="145"/>
    </location>
</feature>
<evidence type="ECO:0000256" key="5">
    <source>
        <dbReference type="ARBA" id="ARBA00023136"/>
    </source>
</evidence>
<dbReference type="GO" id="GO:0015171">
    <property type="term" value="F:amino acid transmembrane transporter activity"/>
    <property type="evidence" value="ECO:0007669"/>
    <property type="project" value="TreeGrafter"/>
</dbReference>
<dbReference type="Pfam" id="PF01810">
    <property type="entry name" value="LysE"/>
    <property type="match status" value="1"/>
</dbReference>
<evidence type="ECO:0000256" key="2">
    <source>
        <dbReference type="ARBA" id="ARBA00022475"/>
    </source>
</evidence>
<keyword evidence="4 6" id="KW-1133">Transmembrane helix</keyword>
<dbReference type="PANTHER" id="PTHR30086">
    <property type="entry name" value="ARGININE EXPORTER PROTEIN ARGO"/>
    <property type="match status" value="1"/>
</dbReference>
<organism evidence="7 8">
    <name type="scientific">Streptomyces chartreusis NRRL 3882</name>
    <dbReference type="NCBI Taxonomy" id="1079985"/>
    <lineage>
        <taxon>Bacteria</taxon>
        <taxon>Bacillati</taxon>
        <taxon>Actinomycetota</taxon>
        <taxon>Actinomycetes</taxon>
        <taxon>Kitasatosporales</taxon>
        <taxon>Streptomycetaceae</taxon>
        <taxon>Streptomyces</taxon>
    </lineage>
</organism>